<keyword evidence="1" id="KW-0472">Membrane</keyword>
<evidence type="ECO:0000313" key="3">
    <source>
        <dbReference type="Proteomes" id="UP001501237"/>
    </source>
</evidence>
<gene>
    <name evidence="2" type="ORF">GCM10010468_45300</name>
</gene>
<dbReference type="Proteomes" id="UP001501237">
    <property type="component" value="Unassembled WGS sequence"/>
</dbReference>
<dbReference type="RefSeq" id="WP_344831598.1">
    <property type="nucleotide sequence ID" value="NZ_BAAAUV010000011.1"/>
</dbReference>
<comment type="caution">
    <text evidence="2">The sequence shown here is derived from an EMBL/GenBank/DDBJ whole genome shotgun (WGS) entry which is preliminary data.</text>
</comment>
<reference evidence="3" key="1">
    <citation type="journal article" date="2019" name="Int. J. Syst. Evol. Microbiol.">
        <title>The Global Catalogue of Microorganisms (GCM) 10K type strain sequencing project: providing services to taxonomists for standard genome sequencing and annotation.</title>
        <authorList>
            <consortium name="The Broad Institute Genomics Platform"/>
            <consortium name="The Broad Institute Genome Sequencing Center for Infectious Disease"/>
            <person name="Wu L."/>
            <person name="Ma J."/>
        </authorList>
    </citation>
    <scope>NUCLEOTIDE SEQUENCE [LARGE SCALE GENOMIC DNA]</scope>
    <source>
        <strain evidence="3">JCM 9377</strain>
    </source>
</reference>
<feature type="transmembrane region" description="Helical" evidence="1">
    <location>
        <begin position="12"/>
        <end position="34"/>
    </location>
</feature>
<sequence>MPGSEREIKIRHYVLAGLLAAFVSLCTVAGEALVPQVFPPHDFEEWLAFLAAVTLFTVTFGVTTIIAGFLDRIAAAIPRRPFRGVSRERMRKIGMAALFFATLALVIGNLQVNPAGGEPRWVVSKDGLSQQQYCERAGYKYVGGDYCLLPVSLDRACENAHPKEGRLAARLAEPTDAQTANCYDGKRNVGDIGNMGEYCKKAITPADNRSEYYIDPTKDKTADAKNAWKCREKIDRDAVCQGTLRRSEARAFRLDPDGDRYGCRYPEEPAT</sequence>
<organism evidence="2 3">
    <name type="scientific">Actinocorallia longicatena</name>
    <dbReference type="NCBI Taxonomy" id="111803"/>
    <lineage>
        <taxon>Bacteria</taxon>
        <taxon>Bacillati</taxon>
        <taxon>Actinomycetota</taxon>
        <taxon>Actinomycetes</taxon>
        <taxon>Streptosporangiales</taxon>
        <taxon>Thermomonosporaceae</taxon>
        <taxon>Actinocorallia</taxon>
    </lineage>
</organism>
<evidence type="ECO:0000256" key="1">
    <source>
        <dbReference type="SAM" id="Phobius"/>
    </source>
</evidence>
<name>A0ABP6QDY7_9ACTN</name>
<feature type="transmembrane region" description="Helical" evidence="1">
    <location>
        <begin position="91"/>
        <end position="110"/>
    </location>
</feature>
<keyword evidence="1" id="KW-1133">Transmembrane helix</keyword>
<accession>A0ABP6QDY7</accession>
<feature type="transmembrane region" description="Helical" evidence="1">
    <location>
        <begin position="46"/>
        <end position="70"/>
    </location>
</feature>
<dbReference type="EMBL" id="BAAAUV010000011">
    <property type="protein sequence ID" value="GAA3220618.1"/>
    <property type="molecule type" value="Genomic_DNA"/>
</dbReference>
<keyword evidence="1" id="KW-0812">Transmembrane</keyword>
<protein>
    <submittedName>
        <fullName evidence="2">Uncharacterized protein</fullName>
    </submittedName>
</protein>
<evidence type="ECO:0000313" key="2">
    <source>
        <dbReference type="EMBL" id="GAA3220618.1"/>
    </source>
</evidence>
<proteinExistence type="predicted"/>
<keyword evidence="3" id="KW-1185">Reference proteome</keyword>